<name>A0A6J4R7A0_9ACTN</name>
<feature type="non-terminal residue" evidence="1">
    <location>
        <position position="1"/>
    </location>
</feature>
<dbReference type="AlphaFoldDB" id="A0A6J4R7A0"/>
<organism evidence="1">
    <name type="scientific">uncultured Rubrobacteraceae bacterium</name>
    <dbReference type="NCBI Taxonomy" id="349277"/>
    <lineage>
        <taxon>Bacteria</taxon>
        <taxon>Bacillati</taxon>
        <taxon>Actinomycetota</taxon>
        <taxon>Rubrobacteria</taxon>
        <taxon>Rubrobacterales</taxon>
        <taxon>Rubrobacteraceae</taxon>
        <taxon>environmental samples</taxon>
    </lineage>
</organism>
<sequence>AGSPGAAARGEGPTVASAFRVHLRRCAAGYRGSALTTRRRDVCPGGVP</sequence>
<proteinExistence type="predicted"/>
<dbReference type="EMBL" id="CADCVD010000165">
    <property type="protein sequence ID" value="CAA9457692.1"/>
    <property type="molecule type" value="Genomic_DNA"/>
</dbReference>
<accession>A0A6J4R7A0</accession>
<feature type="non-terminal residue" evidence="1">
    <location>
        <position position="48"/>
    </location>
</feature>
<evidence type="ECO:0000313" key="1">
    <source>
        <dbReference type="EMBL" id="CAA9457692.1"/>
    </source>
</evidence>
<reference evidence="1" key="1">
    <citation type="submission" date="2020-02" db="EMBL/GenBank/DDBJ databases">
        <authorList>
            <person name="Meier V. D."/>
        </authorList>
    </citation>
    <scope>NUCLEOTIDE SEQUENCE</scope>
    <source>
        <strain evidence="1">AVDCRST_MAG37</strain>
    </source>
</reference>
<gene>
    <name evidence="1" type="ORF">AVDCRST_MAG37-3191</name>
</gene>
<protein>
    <submittedName>
        <fullName evidence="1">Uncharacterized protein</fullName>
    </submittedName>
</protein>